<dbReference type="Pfam" id="PF05707">
    <property type="entry name" value="Zot"/>
    <property type="match status" value="1"/>
</dbReference>
<comment type="caution">
    <text evidence="2">The sequence shown here is derived from an EMBL/GenBank/DDBJ whole genome shotgun (WGS) entry which is preliminary data.</text>
</comment>
<dbReference type="Proteomes" id="UP000093523">
    <property type="component" value="Unassembled WGS sequence"/>
</dbReference>
<evidence type="ECO:0000313" key="2">
    <source>
        <dbReference type="EMBL" id="OCH17126.1"/>
    </source>
</evidence>
<name>A0A1B9NTY5_ALILO</name>
<dbReference type="EMBL" id="MAJU01000031">
    <property type="protein sequence ID" value="OCH17126.1"/>
    <property type="molecule type" value="Genomic_DNA"/>
</dbReference>
<evidence type="ECO:0000259" key="1">
    <source>
        <dbReference type="Pfam" id="PF05707"/>
    </source>
</evidence>
<dbReference type="STRING" id="688.A6E04_19940"/>
<evidence type="ECO:0000313" key="3">
    <source>
        <dbReference type="Proteomes" id="UP000093523"/>
    </source>
</evidence>
<dbReference type="InterPro" id="IPR008900">
    <property type="entry name" value="Zot_N"/>
</dbReference>
<organism evidence="2 3">
    <name type="scientific">Aliivibrio logei</name>
    <name type="common">Vibrio logei</name>
    <dbReference type="NCBI Taxonomy" id="688"/>
    <lineage>
        <taxon>Bacteria</taxon>
        <taxon>Pseudomonadati</taxon>
        <taxon>Pseudomonadota</taxon>
        <taxon>Gammaproteobacteria</taxon>
        <taxon>Vibrionales</taxon>
        <taxon>Vibrionaceae</taxon>
        <taxon>Aliivibrio</taxon>
    </lineage>
</organism>
<accession>A0A1B9NTY5</accession>
<feature type="domain" description="Zona occludens toxin N-terminal" evidence="1">
    <location>
        <begin position="2"/>
        <end position="182"/>
    </location>
</feature>
<reference evidence="2 3" key="1">
    <citation type="submission" date="2016-06" db="EMBL/GenBank/DDBJ databases">
        <authorList>
            <person name="Kjaerup R.B."/>
            <person name="Dalgaard T.S."/>
            <person name="Juul-Madsen H.R."/>
        </authorList>
    </citation>
    <scope>NUCLEOTIDE SEQUENCE [LARGE SCALE GENOMIC DNA]</scope>
    <source>
        <strain evidence="2 3">1S159</strain>
    </source>
</reference>
<dbReference type="OrthoDB" id="6399054at2"/>
<dbReference type="RefSeq" id="WP_065612207.1">
    <property type="nucleotide sequence ID" value="NZ_CAWMPN010000031.1"/>
</dbReference>
<sequence length="356" mass="40534">MAVWFVTGKLGGGKSLVSVHRIRLALENGAPIATNIDLNLKNLIGNKSKKCRVYRMPDKPTLIDFETIGNGNKSYDESKNGLIVLDECGTWFNSRSWADKSRQFVINWLLHARKLGWDIIFIVQDISIVDKQARLALGEHVVYCRRMDRLTIPFLGAIYRMVTGSKLPLPKIHMGVVKYGDGQNAMVVDKWTMMGHSLYSCYDTKQGFSDHYDSGVYTVLPPYYTHGRYSIIWTAKNQMRMTKIYFKKYSKIMMFTVGALLSYSYALLTAPDIVPDQDIEIVDTTAKDKLSNLLNGYKITSYSNFPNQPVKFTLKNKKGEPLYSDDLNSMGFDFDVKSRCHIIIIQGENNESLYCS</sequence>
<proteinExistence type="predicted"/>
<gene>
    <name evidence="2" type="ORF">A6E04_19940</name>
</gene>
<dbReference type="Gene3D" id="3.40.50.300">
    <property type="entry name" value="P-loop containing nucleotide triphosphate hydrolases"/>
    <property type="match status" value="1"/>
</dbReference>
<dbReference type="InterPro" id="IPR027417">
    <property type="entry name" value="P-loop_NTPase"/>
</dbReference>
<dbReference type="AlphaFoldDB" id="A0A1B9NTY5"/>
<protein>
    <submittedName>
        <fullName evidence="2">Assembly protein</fullName>
    </submittedName>
</protein>